<comment type="caution">
    <text evidence="2">The sequence shown here is derived from an EMBL/GenBank/DDBJ whole genome shotgun (WGS) entry which is preliminary data.</text>
</comment>
<dbReference type="Proteomes" id="UP000070319">
    <property type="component" value="Unassembled WGS sequence"/>
</dbReference>
<evidence type="ECO:0000313" key="3">
    <source>
        <dbReference type="Proteomes" id="UP000070319"/>
    </source>
</evidence>
<dbReference type="EMBL" id="LTDF01000125">
    <property type="protein sequence ID" value="KXT46379.1"/>
    <property type="molecule type" value="Genomic_DNA"/>
</dbReference>
<evidence type="ECO:0000259" key="1">
    <source>
        <dbReference type="Pfam" id="PF01872"/>
    </source>
</evidence>
<name>A0A139L4L1_9BACE</name>
<accession>A0A139L4L1</accession>
<protein>
    <recommendedName>
        <fullName evidence="1">Bacterial bifunctional deaminase-reductase C-terminal domain-containing protein</fullName>
    </recommendedName>
</protein>
<dbReference type="PATRIC" id="fig|329854.7.peg.3246"/>
<reference evidence="2 3" key="1">
    <citation type="submission" date="2016-02" db="EMBL/GenBank/DDBJ databases">
        <authorList>
            <person name="Wen L."/>
            <person name="He K."/>
            <person name="Yang H."/>
        </authorList>
    </citation>
    <scope>NUCLEOTIDE SEQUENCE [LARGE SCALE GENOMIC DNA]</scope>
    <source>
        <strain evidence="2 3">KLE1704</strain>
    </source>
</reference>
<dbReference type="InterPro" id="IPR002734">
    <property type="entry name" value="RibDG_C"/>
</dbReference>
<dbReference type="GO" id="GO:0009231">
    <property type="term" value="P:riboflavin biosynthetic process"/>
    <property type="evidence" value="ECO:0007669"/>
    <property type="project" value="InterPro"/>
</dbReference>
<dbReference type="AlphaFoldDB" id="A0A139L4L1"/>
<dbReference type="Pfam" id="PF01872">
    <property type="entry name" value="RibD_C"/>
    <property type="match status" value="1"/>
</dbReference>
<feature type="domain" description="Bacterial bifunctional deaminase-reductase C-terminal" evidence="1">
    <location>
        <begin position="73"/>
        <end position="129"/>
    </location>
</feature>
<dbReference type="InterPro" id="IPR024072">
    <property type="entry name" value="DHFR-like_dom_sf"/>
</dbReference>
<dbReference type="GO" id="GO:0008703">
    <property type="term" value="F:5-amino-6-(5-phosphoribosylamino)uracil reductase activity"/>
    <property type="evidence" value="ECO:0007669"/>
    <property type="project" value="InterPro"/>
</dbReference>
<dbReference type="Gene3D" id="3.40.430.10">
    <property type="entry name" value="Dihydrofolate Reductase, subunit A"/>
    <property type="match status" value="1"/>
</dbReference>
<proteinExistence type="predicted"/>
<dbReference type="SUPFAM" id="SSF53597">
    <property type="entry name" value="Dihydrofolate reductase-like"/>
    <property type="match status" value="1"/>
</dbReference>
<evidence type="ECO:0000313" key="2">
    <source>
        <dbReference type="EMBL" id="KXT46379.1"/>
    </source>
</evidence>
<dbReference type="RefSeq" id="WP_061437009.1">
    <property type="nucleotide sequence ID" value="NZ_KQ968722.1"/>
</dbReference>
<gene>
    <name evidence="2" type="ORF">HMPREF2531_03179</name>
</gene>
<organism evidence="2">
    <name type="scientific">Bacteroides intestinalis</name>
    <dbReference type="NCBI Taxonomy" id="329854"/>
    <lineage>
        <taxon>Bacteria</taxon>
        <taxon>Pseudomonadati</taxon>
        <taxon>Bacteroidota</taxon>
        <taxon>Bacteroidia</taxon>
        <taxon>Bacteroidales</taxon>
        <taxon>Bacteroidaceae</taxon>
        <taxon>Bacteroides</taxon>
    </lineage>
</organism>
<sequence length="143" mass="16327">MAKVQILAVLTMDGCLSELELKKHGSGTSDTYGIEAIREKTYFKITPEYSISMLAKWREEEDKAIYLAEATPGTADFINGMLRMRVVDEIILYTLPQIAGTGRHFFQSALPQDEWKVVEHKLYDGGVVFTVYRTEWKPTVFIK</sequence>